<proteinExistence type="predicted"/>
<gene>
    <name evidence="1" type="ORF">PEVE_00030109</name>
</gene>
<comment type="caution">
    <text evidence="1">The sequence shown here is derived from an EMBL/GenBank/DDBJ whole genome shotgun (WGS) entry which is preliminary data.</text>
</comment>
<keyword evidence="2" id="KW-1185">Reference proteome</keyword>
<organism evidence="1 2">
    <name type="scientific">Porites evermanni</name>
    <dbReference type="NCBI Taxonomy" id="104178"/>
    <lineage>
        <taxon>Eukaryota</taxon>
        <taxon>Metazoa</taxon>
        <taxon>Cnidaria</taxon>
        <taxon>Anthozoa</taxon>
        <taxon>Hexacorallia</taxon>
        <taxon>Scleractinia</taxon>
        <taxon>Fungiina</taxon>
        <taxon>Poritidae</taxon>
        <taxon>Porites</taxon>
    </lineage>
</organism>
<reference evidence="1 2" key="1">
    <citation type="submission" date="2022-05" db="EMBL/GenBank/DDBJ databases">
        <authorList>
            <consortium name="Genoscope - CEA"/>
            <person name="William W."/>
        </authorList>
    </citation>
    <scope>NUCLEOTIDE SEQUENCE [LARGE SCALE GENOMIC DNA]</scope>
</reference>
<name>A0ABN8SYE0_9CNID</name>
<sequence length="143" mass="16311">RCEQDSNLRGDTPLDFKSNALTTRPSQLLHSPWHKMTGNKFGDFGYCPLNTGFTVVGIKHTETSSKRKLRCEQDSNLRGEIPLDFESNALTTRPSQRRVKLQCIVSCYSVRKKVPKKYSRCEQDLILRGETALDFKSNALTTR</sequence>
<accession>A0ABN8SYE0</accession>
<protein>
    <submittedName>
        <fullName evidence="1">Uncharacterized protein</fullName>
    </submittedName>
</protein>
<feature type="non-terminal residue" evidence="1">
    <location>
        <position position="1"/>
    </location>
</feature>
<feature type="non-terminal residue" evidence="1">
    <location>
        <position position="143"/>
    </location>
</feature>
<dbReference type="Proteomes" id="UP001159427">
    <property type="component" value="Unassembled WGS sequence"/>
</dbReference>
<evidence type="ECO:0000313" key="2">
    <source>
        <dbReference type="Proteomes" id="UP001159427"/>
    </source>
</evidence>
<evidence type="ECO:0000313" key="1">
    <source>
        <dbReference type="EMBL" id="CAH3195371.1"/>
    </source>
</evidence>
<dbReference type="EMBL" id="CALNXI010004241">
    <property type="protein sequence ID" value="CAH3195371.1"/>
    <property type="molecule type" value="Genomic_DNA"/>
</dbReference>